<dbReference type="InterPro" id="IPR006805">
    <property type="entry name" value="Anth_synth_I_N"/>
</dbReference>
<dbReference type="PANTHER" id="PTHR11236">
    <property type="entry name" value="AMINOBENZOATE/ANTHRANILATE SYNTHASE"/>
    <property type="match status" value="1"/>
</dbReference>
<dbReference type="Proteomes" id="UP001374584">
    <property type="component" value="Unassembled WGS sequence"/>
</dbReference>
<reference evidence="2 3" key="1">
    <citation type="submission" date="2024-01" db="EMBL/GenBank/DDBJ databases">
        <title>The genomes of 5 underutilized Papilionoideae crops provide insights into root nodulation and disease resistanc.</title>
        <authorList>
            <person name="Jiang F."/>
        </authorList>
    </citation>
    <scope>NUCLEOTIDE SEQUENCE [LARGE SCALE GENOMIC DNA]</scope>
    <source>
        <strain evidence="2">JINMINGXINNONG_FW02</strain>
        <tissue evidence="2">Leaves</tissue>
    </source>
</reference>
<dbReference type="AlphaFoldDB" id="A0AAN9L0I7"/>
<name>A0AAN9L0I7_PHACN</name>
<dbReference type="InterPro" id="IPR019999">
    <property type="entry name" value="Anth_synth_I-like"/>
</dbReference>
<dbReference type="Pfam" id="PF04715">
    <property type="entry name" value="Anth_synt_I_N"/>
    <property type="match status" value="1"/>
</dbReference>
<dbReference type="Gene3D" id="3.60.120.10">
    <property type="entry name" value="Anthranilate synthase"/>
    <property type="match status" value="1"/>
</dbReference>
<dbReference type="EMBL" id="JAYMYR010000017">
    <property type="protein sequence ID" value="KAK7327265.1"/>
    <property type="molecule type" value="Genomic_DNA"/>
</dbReference>
<organism evidence="2 3">
    <name type="scientific">Phaseolus coccineus</name>
    <name type="common">Scarlet runner bean</name>
    <name type="synonym">Phaseolus multiflorus</name>
    <dbReference type="NCBI Taxonomy" id="3886"/>
    <lineage>
        <taxon>Eukaryota</taxon>
        <taxon>Viridiplantae</taxon>
        <taxon>Streptophyta</taxon>
        <taxon>Embryophyta</taxon>
        <taxon>Tracheophyta</taxon>
        <taxon>Spermatophyta</taxon>
        <taxon>Magnoliopsida</taxon>
        <taxon>eudicotyledons</taxon>
        <taxon>Gunneridae</taxon>
        <taxon>Pentapetalae</taxon>
        <taxon>rosids</taxon>
        <taxon>fabids</taxon>
        <taxon>Fabales</taxon>
        <taxon>Fabaceae</taxon>
        <taxon>Papilionoideae</taxon>
        <taxon>50 kb inversion clade</taxon>
        <taxon>NPAAA clade</taxon>
        <taxon>indigoferoid/millettioid clade</taxon>
        <taxon>Phaseoleae</taxon>
        <taxon>Phaseolus</taxon>
    </lineage>
</organism>
<dbReference type="GO" id="GO:0000162">
    <property type="term" value="P:L-tryptophan biosynthetic process"/>
    <property type="evidence" value="ECO:0007669"/>
    <property type="project" value="TreeGrafter"/>
</dbReference>
<protein>
    <recommendedName>
        <fullName evidence="1">Anthranilate synthase component I N-terminal domain-containing protein</fullName>
    </recommendedName>
</protein>
<proteinExistence type="predicted"/>
<dbReference type="SUPFAM" id="SSF56322">
    <property type="entry name" value="ADC synthase"/>
    <property type="match status" value="1"/>
</dbReference>
<keyword evidence="3" id="KW-1185">Reference proteome</keyword>
<gene>
    <name evidence="2" type="ORF">VNO80_31631</name>
</gene>
<feature type="domain" description="Anthranilate synthase component I N-terminal" evidence="1">
    <location>
        <begin position="33"/>
        <end position="126"/>
    </location>
</feature>
<sequence length="260" mass="28946">MPLAPWRCPHASRPGDARIPRAWRFEQDDLEAPSFLFESIDPEEDQASIWVKWYSVVGANPTIEIVVKENKVTIIDHESGNLTQKDVDDPIMVLKQMSEDWKPSLIDRLPNAFCGYFSYDTARGLILVASSAEIITHTKVNGDSQWDALRFALPLATLTGAPKRALRGGFGCMSFLGVMHIALAMRPMTLETKDHDQSLEHLVYIQSSAGVSADSVNEYLKCEGLGYILNPDFSFVKIAAPYAQEPSRYKAKAAHWATAC</sequence>
<evidence type="ECO:0000313" key="2">
    <source>
        <dbReference type="EMBL" id="KAK7327265.1"/>
    </source>
</evidence>
<accession>A0AAN9L0I7</accession>
<comment type="caution">
    <text evidence="2">The sequence shown here is derived from an EMBL/GenBank/DDBJ whole genome shotgun (WGS) entry which is preliminary data.</text>
</comment>
<dbReference type="PANTHER" id="PTHR11236:SF33">
    <property type="entry name" value="ANTHRANILATE SYNTHASE ALPHA SUBUNIT 1, CHLOROPLASTIC-RELATED"/>
    <property type="match status" value="1"/>
</dbReference>
<evidence type="ECO:0000313" key="3">
    <source>
        <dbReference type="Proteomes" id="UP001374584"/>
    </source>
</evidence>
<evidence type="ECO:0000259" key="1">
    <source>
        <dbReference type="Pfam" id="PF04715"/>
    </source>
</evidence>
<dbReference type="InterPro" id="IPR005801">
    <property type="entry name" value="ADC_synthase"/>
</dbReference>